<dbReference type="InterPro" id="IPR046502">
    <property type="entry name" value="DUF6680"/>
</dbReference>
<reference evidence="3 4" key="1">
    <citation type="journal article" date="2015" name="Nature">
        <title>rRNA introns, odd ribosomes, and small enigmatic genomes across a large radiation of phyla.</title>
        <authorList>
            <person name="Brown C.T."/>
            <person name="Hug L.A."/>
            <person name="Thomas B.C."/>
            <person name="Sharon I."/>
            <person name="Castelle C.J."/>
            <person name="Singh A."/>
            <person name="Wilkins M.J."/>
            <person name="Williams K.H."/>
            <person name="Banfield J.F."/>
        </authorList>
    </citation>
    <scope>NUCLEOTIDE SEQUENCE [LARGE SCALE GENOMIC DNA]</scope>
</reference>
<accession>A0A0G0S9Q8</accession>
<keyword evidence="1" id="KW-1133">Transmembrane helix</keyword>
<comment type="caution">
    <text evidence="3">The sequence shown here is derived from an EMBL/GenBank/DDBJ whole genome shotgun (WGS) entry which is preliminary data.</text>
</comment>
<sequence>MTSELIITLIVSGISTIVSPLFAIWISEKYIRRRNLEDAQRKQVLNDLIANRYKVDTDEFLRAFNSVIMYWGKEDIIKKLVFEYRTSSPEKKTPILTEIIYNLCILEKITHLSREDILNIFLKS</sequence>
<protein>
    <recommendedName>
        <fullName evidence="2">DUF6680 domain-containing protein</fullName>
    </recommendedName>
</protein>
<proteinExistence type="predicted"/>
<dbReference type="AlphaFoldDB" id="A0A0G0S9Q8"/>
<feature type="transmembrane region" description="Helical" evidence="1">
    <location>
        <begin position="6"/>
        <end position="26"/>
    </location>
</feature>
<dbReference type="Pfam" id="PF20385">
    <property type="entry name" value="DUF6680"/>
    <property type="match status" value="1"/>
</dbReference>
<evidence type="ECO:0000259" key="2">
    <source>
        <dbReference type="Pfam" id="PF20385"/>
    </source>
</evidence>
<dbReference type="EMBL" id="LBXN01000068">
    <property type="protein sequence ID" value="KKR31500.1"/>
    <property type="molecule type" value="Genomic_DNA"/>
</dbReference>
<name>A0A0G0S9Q8_9BACT</name>
<feature type="domain" description="DUF6680" evidence="2">
    <location>
        <begin position="10"/>
        <end position="73"/>
    </location>
</feature>
<organism evidence="3 4">
    <name type="scientific">Candidatus Gottesmanbacteria bacterium GW2011_GWC2_39_8</name>
    <dbReference type="NCBI Taxonomy" id="1618450"/>
    <lineage>
        <taxon>Bacteria</taxon>
        <taxon>Candidatus Gottesmaniibacteriota</taxon>
    </lineage>
</organism>
<gene>
    <name evidence="3" type="ORF">UT63_C0068G0010</name>
</gene>
<keyword evidence="1" id="KW-0812">Transmembrane</keyword>
<evidence type="ECO:0000313" key="4">
    <source>
        <dbReference type="Proteomes" id="UP000034539"/>
    </source>
</evidence>
<dbReference type="Proteomes" id="UP000034539">
    <property type="component" value="Unassembled WGS sequence"/>
</dbReference>
<evidence type="ECO:0000256" key="1">
    <source>
        <dbReference type="SAM" id="Phobius"/>
    </source>
</evidence>
<evidence type="ECO:0000313" key="3">
    <source>
        <dbReference type="EMBL" id="KKR31500.1"/>
    </source>
</evidence>
<keyword evidence="1" id="KW-0472">Membrane</keyword>